<evidence type="ECO:0000313" key="3">
    <source>
        <dbReference type="Proteomes" id="UP000281553"/>
    </source>
</evidence>
<feature type="region of interest" description="Disordered" evidence="1">
    <location>
        <begin position="1"/>
        <end position="23"/>
    </location>
</feature>
<evidence type="ECO:0000256" key="1">
    <source>
        <dbReference type="SAM" id="MobiDB-lite"/>
    </source>
</evidence>
<evidence type="ECO:0000313" key="2">
    <source>
        <dbReference type="EMBL" id="VDN12930.1"/>
    </source>
</evidence>
<dbReference type="EMBL" id="UYRU01055124">
    <property type="protein sequence ID" value="VDN12930.1"/>
    <property type="molecule type" value="Genomic_DNA"/>
</dbReference>
<sequence length="178" mass="20021">MYEENLDGCLSNGTGRRPSSYEGSLDKLYSDVVVHKEPTIDRRVKDPEIEATMHATEKGETFTRESYSKTFNKAPRDEDKYGRPFDEIIDLLNWDVAKSARTSRYLQQCMLADIEATEKAVAELPWPASHSLVVPGAFGECAVNAPSSVRGRLDHDEHSAYKEDSDSEAASLREFEEL</sequence>
<dbReference type="AlphaFoldDB" id="A0A3P7LHR8"/>
<gene>
    <name evidence="2" type="ORF">DILT_LOCUS8761</name>
</gene>
<organism evidence="2 3">
    <name type="scientific">Dibothriocephalus latus</name>
    <name type="common">Fish tapeworm</name>
    <name type="synonym">Diphyllobothrium latum</name>
    <dbReference type="NCBI Taxonomy" id="60516"/>
    <lineage>
        <taxon>Eukaryota</taxon>
        <taxon>Metazoa</taxon>
        <taxon>Spiralia</taxon>
        <taxon>Lophotrochozoa</taxon>
        <taxon>Platyhelminthes</taxon>
        <taxon>Cestoda</taxon>
        <taxon>Eucestoda</taxon>
        <taxon>Diphyllobothriidea</taxon>
        <taxon>Diphyllobothriidae</taxon>
        <taxon>Dibothriocephalus</taxon>
    </lineage>
</organism>
<reference evidence="2 3" key="1">
    <citation type="submission" date="2018-11" db="EMBL/GenBank/DDBJ databases">
        <authorList>
            <consortium name="Pathogen Informatics"/>
        </authorList>
    </citation>
    <scope>NUCLEOTIDE SEQUENCE [LARGE SCALE GENOMIC DNA]</scope>
</reference>
<feature type="region of interest" description="Disordered" evidence="1">
    <location>
        <begin position="148"/>
        <end position="178"/>
    </location>
</feature>
<keyword evidence="3" id="KW-1185">Reference proteome</keyword>
<name>A0A3P7LHR8_DIBLA</name>
<accession>A0A3P7LHR8</accession>
<dbReference type="Proteomes" id="UP000281553">
    <property type="component" value="Unassembled WGS sequence"/>
</dbReference>
<feature type="compositionally biased region" description="Basic and acidic residues" evidence="1">
    <location>
        <begin position="151"/>
        <end position="164"/>
    </location>
</feature>
<proteinExistence type="predicted"/>
<protein>
    <submittedName>
        <fullName evidence="2">Uncharacterized protein</fullName>
    </submittedName>
</protein>